<evidence type="ECO:0000256" key="1">
    <source>
        <dbReference type="SAM" id="MobiDB-lite"/>
    </source>
</evidence>
<dbReference type="RefSeq" id="WP_187687337.1">
    <property type="nucleotide sequence ID" value="NZ_AP023396.1"/>
</dbReference>
<accession>A0A7G1KGA8</accession>
<sequence length="537" mass="56230">MGETFSADTDGLRERAPQFDVIGAEVAETVRTLRAALSSAGEPWGKDDAGRAFAETYVPEHKRAMSDLESLVEVLQQAGPDLRNLAESFDSQDRAVAQRVNNAAVPIRHDYTSVPSYGTTPVRGNSPTANTPATQPAAQSAPQATAAPTQRTGAGPATTSSPGSPHSPNGTPDTPQDASAPGQQTDGGESTKPRTDNPGTERPDTPGAGGHSALPAAGASARPAQADRPSSPWTKPTVAAKPAATTGQRAAAAQGGGTPSTPWTRPTGRPRVSAPDASSPGSPPRGPGRAPGRPERKAERVNRTADTSAESAAARLARELAERHGVRAFGFELPGVPIEVLTEIVAAVDDVLPLYPRTALRAIGIEELPDGEPARLERAMPGEVSPEEPVGTRIVLAARTATDPEYARHAAASGGTDRLAAECARRPVYSTIVRKFGSALDRAGGGRARPAAHRALLEAYLPQVHPEHRGSLRHMTSGFRAWRSHLSGKSFDHARFHPEHALAEAFTDVVLNAGRATPPAQVLHRLLVTMANSQRPT</sequence>
<feature type="compositionally biased region" description="Polar residues" evidence="1">
    <location>
        <begin position="113"/>
        <end position="123"/>
    </location>
</feature>
<dbReference type="KEGG" id="nwl:NWFMUON74_17820"/>
<evidence type="ECO:0008006" key="4">
    <source>
        <dbReference type="Google" id="ProtNLM"/>
    </source>
</evidence>
<feature type="compositionally biased region" description="Low complexity" evidence="1">
    <location>
        <begin position="211"/>
        <end position="226"/>
    </location>
</feature>
<evidence type="ECO:0000313" key="3">
    <source>
        <dbReference type="Proteomes" id="UP000516173"/>
    </source>
</evidence>
<dbReference type="Proteomes" id="UP000516173">
    <property type="component" value="Chromosome"/>
</dbReference>
<dbReference type="AlphaFoldDB" id="A0A7G1KGA8"/>
<feature type="compositionally biased region" description="Basic and acidic residues" evidence="1">
    <location>
        <begin position="189"/>
        <end position="204"/>
    </location>
</feature>
<feature type="compositionally biased region" description="Polar residues" evidence="1">
    <location>
        <begin position="160"/>
        <end position="188"/>
    </location>
</feature>
<reference evidence="2 3" key="1">
    <citation type="submission" date="2020-08" db="EMBL/GenBank/DDBJ databases">
        <title>Genome Sequencing of Nocardia wallacei strain FMUON74 and assembly.</title>
        <authorList>
            <person name="Toyokawa M."/>
            <person name="Uesaka K."/>
        </authorList>
    </citation>
    <scope>NUCLEOTIDE SEQUENCE [LARGE SCALE GENOMIC DNA]</scope>
    <source>
        <strain evidence="2 3">FMUON74</strain>
    </source>
</reference>
<keyword evidence="3" id="KW-1185">Reference proteome</keyword>
<dbReference type="InterPro" id="IPR036689">
    <property type="entry name" value="ESAT-6-like_sf"/>
</dbReference>
<proteinExistence type="predicted"/>
<name>A0A7G1KGA8_9NOCA</name>
<feature type="compositionally biased region" description="Basic and acidic residues" evidence="1">
    <location>
        <begin position="292"/>
        <end position="303"/>
    </location>
</feature>
<protein>
    <recommendedName>
        <fullName evidence="4">WXG100 family type VII secretion target</fullName>
    </recommendedName>
</protein>
<organism evidence="2 3">
    <name type="scientific">Nocardia wallacei</name>
    <dbReference type="NCBI Taxonomy" id="480035"/>
    <lineage>
        <taxon>Bacteria</taxon>
        <taxon>Bacillati</taxon>
        <taxon>Actinomycetota</taxon>
        <taxon>Actinomycetes</taxon>
        <taxon>Mycobacteriales</taxon>
        <taxon>Nocardiaceae</taxon>
        <taxon>Nocardia</taxon>
    </lineage>
</organism>
<feature type="compositionally biased region" description="Low complexity" evidence="1">
    <location>
        <begin position="125"/>
        <end position="159"/>
    </location>
</feature>
<gene>
    <name evidence="2" type="ORF">NWFMUON74_17820</name>
</gene>
<feature type="compositionally biased region" description="Low complexity" evidence="1">
    <location>
        <begin position="234"/>
        <end position="253"/>
    </location>
</feature>
<dbReference type="SUPFAM" id="SSF140453">
    <property type="entry name" value="EsxAB dimer-like"/>
    <property type="match status" value="1"/>
</dbReference>
<dbReference type="EMBL" id="AP023396">
    <property type="protein sequence ID" value="BCK54010.1"/>
    <property type="molecule type" value="Genomic_DNA"/>
</dbReference>
<dbReference type="GeneID" id="80346357"/>
<feature type="region of interest" description="Disordered" evidence="1">
    <location>
        <begin position="111"/>
        <end position="310"/>
    </location>
</feature>
<dbReference type="Gene3D" id="1.10.287.1060">
    <property type="entry name" value="ESAT-6-like"/>
    <property type="match status" value="1"/>
</dbReference>
<evidence type="ECO:0000313" key="2">
    <source>
        <dbReference type="EMBL" id="BCK54010.1"/>
    </source>
</evidence>